<protein>
    <submittedName>
        <fullName evidence="10">CAAX prenyl protease-related protein</fullName>
    </submittedName>
</protein>
<evidence type="ECO:0000256" key="7">
    <source>
        <dbReference type="ARBA" id="ARBA00023136"/>
    </source>
</evidence>
<dbReference type="EMBL" id="CM001475">
    <property type="protein sequence ID" value="EIC28204.1"/>
    <property type="molecule type" value="Genomic_DNA"/>
</dbReference>
<accession>H8GM08</accession>
<feature type="transmembrane region" description="Helical" evidence="8">
    <location>
        <begin position="221"/>
        <end position="244"/>
    </location>
</feature>
<dbReference type="InterPro" id="IPR026420">
    <property type="entry name" value="Exo_VPEID"/>
</dbReference>
<dbReference type="Pfam" id="PF02517">
    <property type="entry name" value="Rce1-like"/>
    <property type="match status" value="1"/>
</dbReference>
<feature type="transmembrane region" description="Helical" evidence="8">
    <location>
        <begin position="468"/>
        <end position="488"/>
    </location>
</feature>
<evidence type="ECO:0000256" key="8">
    <source>
        <dbReference type="SAM" id="Phobius"/>
    </source>
</evidence>
<proteinExistence type="predicted"/>
<dbReference type="GO" id="GO:0005886">
    <property type="term" value="C:plasma membrane"/>
    <property type="evidence" value="ECO:0007669"/>
    <property type="project" value="UniProtKB-SubCell"/>
</dbReference>
<keyword evidence="6 8" id="KW-1133">Transmembrane helix</keyword>
<dbReference type="NCBIfam" id="TIGR04178">
    <property type="entry name" value="exo_archaeo"/>
    <property type="match status" value="1"/>
</dbReference>
<evidence type="ECO:0000256" key="5">
    <source>
        <dbReference type="ARBA" id="ARBA00022801"/>
    </source>
</evidence>
<evidence type="ECO:0000256" key="4">
    <source>
        <dbReference type="ARBA" id="ARBA00022692"/>
    </source>
</evidence>
<feature type="transmembrane region" description="Helical" evidence="8">
    <location>
        <begin position="335"/>
        <end position="363"/>
    </location>
</feature>
<feature type="transmembrane region" description="Helical" evidence="8">
    <location>
        <begin position="384"/>
        <end position="406"/>
    </location>
</feature>
<keyword evidence="7 8" id="KW-0472">Membrane</keyword>
<feature type="transmembrane region" description="Helical" evidence="8">
    <location>
        <begin position="115"/>
        <end position="135"/>
    </location>
</feature>
<dbReference type="InterPro" id="IPR026392">
    <property type="entry name" value="Exo/Archaeosortase_dom"/>
</dbReference>
<dbReference type="STRING" id="686340.Metal_0346"/>
<evidence type="ECO:0000256" key="1">
    <source>
        <dbReference type="ARBA" id="ARBA00004651"/>
    </source>
</evidence>
<dbReference type="HOGENOM" id="CLU_037120_0_0_6"/>
<dbReference type="eggNOG" id="COG1266">
    <property type="taxonomic scope" value="Bacteria"/>
</dbReference>
<evidence type="ECO:0000256" key="6">
    <source>
        <dbReference type="ARBA" id="ARBA00022989"/>
    </source>
</evidence>
<feature type="transmembrane region" description="Helical" evidence="8">
    <location>
        <begin position="256"/>
        <end position="284"/>
    </location>
</feature>
<keyword evidence="11" id="KW-1185">Reference proteome</keyword>
<keyword evidence="3 10" id="KW-0645">Protease</keyword>
<feature type="transmembrane region" description="Helical" evidence="8">
    <location>
        <begin position="296"/>
        <end position="315"/>
    </location>
</feature>
<feature type="transmembrane region" description="Helical" evidence="8">
    <location>
        <begin position="426"/>
        <end position="447"/>
    </location>
</feature>
<dbReference type="InterPro" id="IPR014346">
    <property type="entry name" value="Prenyl_protease-related"/>
</dbReference>
<evidence type="ECO:0000259" key="9">
    <source>
        <dbReference type="Pfam" id="PF02517"/>
    </source>
</evidence>
<dbReference type="NCBIfam" id="TIGR03008">
    <property type="entry name" value="pepcterm_CAAX"/>
    <property type="match status" value="1"/>
</dbReference>
<dbReference type="InterPro" id="IPR003675">
    <property type="entry name" value="Rce1/LyrA-like_dom"/>
</dbReference>
<feature type="transmembrane region" description="Helical" evidence="8">
    <location>
        <begin position="82"/>
        <end position="103"/>
    </location>
</feature>
<dbReference type="GO" id="GO:0080120">
    <property type="term" value="P:CAAX-box protein maturation"/>
    <property type="evidence" value="ECO:0007669"/>
    <property type="project" value="UniProtKB-ARBA"/>
</dbReference>
<evidence type="ECO:0000313" key="11">
    <source>
        <dbReference type="Proteomes" id="UP000005090"/>
    </source>
</evidence>
<feature type="transmembrane region" description="Helical" evidence="8">
    <location>
        <begin position="147"/>
        <end position="168"/>
    </location>
</feature>
<feature type="transmembrane region" description="Helical" evidence="8">
    <location>
        <begin position="44"/>
        <end position="61"/>
    </location>
</feature>
<name>H8GM08_METAL</name>
<evidence type="ECO:0000256" key="2">
    <source>
        <dbReference type="ARBA" id="ARBA00022475"/>
    </source>
</evidence>
<dbReference type="GO" id="GO:0004175">
    <property type="term" value="F:endopeptidase activity"/>
    <property type="evidence" value="ECO:0007669"/>
    <property type="project" value="UniProtKB-ARBA"/>
</dbReference>
<sequence length="540" mass="59834">MRWLLILGIAAAEITALAARYEAPPLQPYENDWTAKLFHFSKEVWPAGLWMAGACCLILSPRHKAILANLREHGIGYRWQSWLIGHMLAFAAFAGFTQLIFGIPRDPAHLTLPWLAGWTGMAGVTVFSWMMAFAPGHFWQRLVRREYAALFAGCLLGTGAQTLIVMLGRFETSLLGQNEFWNMLGTPTLYIVHALLGWIYADLVIQPENLILGTAAFRVKISYACSGIEGISLIVLFLALYLWLFRKELRFPQVFWLFPLGIAAVWLANAVRIALLIAIGTSFSPETAMQGFHSQAGWIIFTLIAIGAITLSNRMQCFTLTQPGLPAATPAKNPASALLFPLLALMAATMITSVFFSGFDSFYPLRMAILAATLYYFRKYYRNLGWAWAWHAPAIGTAVFLLWMLLEPDAAEGVTPMQEGLAELPNGMAGAWLVFRVLGSVIAVPLAEEFAFRGYLLRKLIAKDFESVPLGRLTLLSFLLTSVLFGLLHERWLAGTLAGMGYALALHRRGQLGDAVIAHMTTNALIAVAVLTQSRWSLWT</sequence>
<dbReference type="Pfam" id="PF09721">
    <property type="entry name" value="Exosortase_EpsH"/>
    <property type="match status" value="1"/>
</dbReference>
<dbReference type="NCBIfam" id="TIGR04162">
    <property type="entry name" value="exo_VPEID"/>
    <property type="match status" value="1"/>
</dbReference>
<evidence type="ECO:0000256" key="3">
    <source>
        <dbReference type="ARBA" id="ARBA00022670"/>
    </source>
</evidence>
<dbReference type="AlphaFoldDB" id="H8GM08"/>
<dbReference type="Proteomes" id="UP000005090">
    <property type="component" value="Chromosome"/>
</dbReference>
<keyword evidence="4 8" id="KW-0812">Transmembrane</keyword>
<organism evidence="10 11">
    <name type="scientific">Methylomicrobium album BG8</name>
    <dbReference type="NCBI Taxonomy" id="686340"/>
    <lineage>
        <taxon>Bacteria</taxon>
        <taxon>Pseudomonadati</taxon>
        <taxon>Pseudomonadota</taxon>
        <taxon>Gammaproteobacteria</taxon>
        <taxon>Methylococcales</taxon>
        <taxon>Methylococcaceae</taxon>
        <taxon>Methylomicrobium</taxon>
    </lineage>
</organism>
<reference evidence="10 11" key="1">
    <citation type="journal article" date="2013" name="Genome Announc.">
        <title>Genome Sequence of the Obligate Gammaproteobacterial Methanotroph Methylomicrobium album Strain BG8.</title>
        <authorList>
            <person name="Kits K.D."/>
            <person name="Kalyuzhnaya M.G."/>
            <person name="Klotz M.G."/>
            <person name="Jetten M.S."/>
            <person name="Op den Camp H.J."/>
            <person name="Vuilleumier S."/>
            <person name="Bringel F."/>
            <person name="Dispirito A.A."/>
            <person name="Murrell J.C."/>
            <person name="Bruce D."/>
            <person name="Cheng J.F."/>
            <person name="Copeland A."/>
            <person name="Goodwin L."/>
            <person name="Hauser L."/>
            <person name="Lajus A."/>
            <person name="Land M.L."/>
            <person name="Lapidus A."/>
            <person name="Lucas S."/>
            <person name="Medigue C."/>
            <person name="Pitluck S."/>
            <person name="Woyke T."/>
            <person name="Zeytun A."/>
            <person name="Stein L.Y."/>
        </authorList>
    </citation>
    <scope>NUCLEOTIDE SEQUENCE [LARGE SCALE GENOMIC DNA]</scope>
    <source>
        <strain evidence="10 11">BG8</strain>
    </source>
</reference>
<feature type="domain" description="CAAX prenyl protease 2/Lysostaphin resistance protein A-like" evidence="9">
    <location>
        <begin position="431"/>
        <end position="525"/>
    </location>
</feature>
<dbReference type="RefSeq" id="WP_005369006.1">
    <property type="nucleotide sequence ID" value="NZ_CM001475.1"/>
</dbReference>
<evidence type="ECO:0000313" key="10">
    <source>
        <dbReference type="EMBL" id="EIC28204.1"/>
    </source>
</evidence>
<feature type="transmembrane region" description="Helical" evidence="8">
    <location>
        <begin position="180"/>
        <end position="201"/>
    </location>
</feature>
<dbReference type="GO" id="GO:0006508">
    <property type="term" value="P:proteolysis"/>
    <property type="evidence" value="ECO:0007669"/>
    <property type="project" value="UniProtKB-KW"/>
</dbReference>
<dbReference type="InterPro" id="IPR019127">
    <property type="entry name" value="Exosortase"/>
</dbReference>
<keyword evidence="2" id="KW-1003">Cell membrane</keyword>
<comment type="subcellular location">
    <subcellularLocation>
        <location evidence="1">Cell membrane</location>
        <topology evidence="1">Multi-pass membrane protein</topology>
    </subcellularLocation>
</comment>
<keyword evidence="5" id="KW-0378">Hydrolase</keyword>
<gene>
    <name evidence="10" type="ORF">Metal_0346</name>
</gene>